<feature type="signal peptide" evidence="1">
    <location>
        <begin position="1"/>
        <end position="22"/>
    </location>
</feature>
<reference evidence="2 3" key="1">
    <citation type="submission" date="2018-05" db="EMBL/GenBank/DDBJ databases">
        <title>Genomic Encyclopedia of Type Strains, Phase IV (KMG-IV): sequencing the most valuable type-strain genomes for metagenomic binning, comparative biology and taxonomic classification.</title>
        <authorList>
            <person name="Goeker M."/>
        </authorList>
    </citation>
    <scope>NUCLEOTIDE SEQUENCE [LARGE SCALE GENOMIC DNA]</scope>
    <source>
        <strain evidence="2 3">DSM 6986</strain>
    </source>
</reference>
<dbReference type="STRING" id="1192868.GCA_000304395_04151"/>
<gene>
    <name evidence="2" type="ORF">C7441_11832</name>
</gene>
<sequence>MKFLVTTAAVGMIAAGIGSAWAQDVLLGPERETVIREYVIQQRVDPVELPPGVEISVGTVLPDEVELYAIEAPDLGDSYDYVPLNNGQTLVVDPDTRQIVDVLEQ</sequence>
<proteinExistence type="predicted"/>
<dbReference type="Pfam" id="PF06823">
    <property type="entry name" value="DUF1236"/>
    <property type="match status" value="1"/>
</dbReference>
<accession>A0A316BU40</accession>
<feature type="chain" id="PRO_5016322972" evidence="1">
    <location>
        <begin position="23"/>
        <end position="105"/>
    </location>
</feature>
<dbReference type="InterPro" id="IPR009642">
    <property type="entry name" value="DUF1236"/>
</dbReference>
<comment type="caution">
    <text evidence="2">The sequence shown here is derived from an EMBL/GenBank/DDBJ whole genome shotgun (WGS) entry which is preliminary data.</text>
</comment>
<evidence type="ECO:0000313" key="2">
    <source>
        <dbReference type="EMBL" id="PWJ76920.1"/>
    </source>
</evidence>
<dbReference type="RefSeq" id="WP_019173597.1">
    <property type="nucleotide sequence ID" value="NZ_QGGG01000018.1"/>
</dbReference>
<dbReference type="EMBL" id="QGGG01000018">
    <property type="protein sequence ID" value="PWJ76920.1"/>
    <property type="molecule type" value="Genomic_DNA"/>
</dbReference>
<keyword evidence="1" id="KW-0732">Signal</keyword>
<name>A0A316BU40_PSESE</name>
<protein>
    <submittedName>
        <fullName evidence="2">Uncharacterized protein DUF1236</fullName>
    </submittedName>
</protein>
<evidence type="ECO:0000256" key="1">
    <source>
        <dbReference type="SAM" id="SignalP"/>
    </source>
</evidence>
<dbReference type="Proteomes" id="UP000245396">
    <property type="component" value="Unassembled WGS sequence"/>
</dbReference>
<keyword evidence="3" id="KW-1185">Reference proteome</keyword>
<organism evidence="2 3">
    <name type="scientific">Pseudaminobacter salicylatoxidans</name>
    <dbReference type="NCBI Taxonomy" id="93369"/>
    <lineage>
        <taxon>Bacteria</taxon>
        <taxon>Pseudomonadati</taxon>
        <taxon>Pseudomonadota</taxon>
        <taxon>Alphaproteobacteria</taxon>
        <taxon>Hyphomicrobiales</taxon>
        <taxon>Phyllobacteriaceae</taxon>
        <taxon>Pseudaminobacter</taxon>
    </lineage>
</organism>
<evidence type="ECO:0000313" key="3">
    <source>
        <dbReference type="Proteomes" id="UP000245396"/>
    </source>
</evidence>
<dbReference type="AlphaFoldDB" id="A0A316BU40"/>
<dbReference type="OrthoDB" id="102964at2"/>